<comment type="caution">
    <text evidence="1">The sequence shown here is derived from an EMBL/GenBank/DDBJ whole genome shotgun (WGS) entry which is preliminary data.</text>
</comment>
<organism evidence="1 2">
    <name type="scientific">Lactuca sativa</name>
    <name type="common">Garden lettuce</name>
    <dbReference type="NCBI Taxonomy" id="4236"/>
    <lineage>
        <taxon>Eukaryota</taxon>
        <taxon>Viridiplantae</taxon>
        <taxon>Streptophyta</taxon>
        <taxon>Embryophyta</taxon>
        <taxon>Tracheophyta</taxon>
        <taxon>Spermatophyta</taxon>
        <taxon>Magnoliopsida</taxon>
        <taxon>eudicotyledons</taxon>
        <taxon>Gunneridae</taxon>
        <taxon>Pentapetalae</taxon>
        <taxon>asterids</taxon>
        <taxon>campanulids</taxon>
        <taxon>Asterales</taxon>
        <taxon>Asteraceae</taxon>
        <taxon>Cichorioideae</taxon>
        <taxon>Cichorieae</taxon>
        <taxon>Lactucinae</taxon>
        <taxon>Lactuca</taxon>
    </lineage>
</organism>
<evidence type="ECO:0000313" key="1">
    <source>
        <dbReference type="EMBL" id="KAJ0202898.1"/>
    </source>
</evidence>
<sequence length="88" mass="10533">MTRFVPRHLFHLYDDDLVGGLFSLSSFTVEQFHFHEYPKYENYCFVYGDLKISIKENTRLTMVAMDLQNGFPLYPLVFRLENCIEQKD</sequence>
<reference evidence="1 2" key="1">
    <citation type="journal article" date="2017" name="Nat. Commun.">
        <title>Genome assembly with in vitro proximity ligation data and whole-genome triplication in lettuce.</title>
        <authorList>
            <person name="Reyes-Chin-Wo S."/>
            <person name="Wang Z."/>
            <person name="Yang X."/>
            <person name="Kozik A."/>
            <person name="Arikit S."/>
            <person name="Song C."/>
            <person name="Xia L."/>
            <person name="Froenicke L."/>
            <person name="Lavelle D.O."/>
            <person name="Truco M.J."/>
            <person name="Xia R."/>
            <person name="Zhu S."/>
            <person name="Xu C."/>
            <person name="Xu H."/>
            <person name="Xu X."/>
            <person name="Cox K."/>
            <person name="Korf I."/>
            <person name="Meyers B.C."/>
            <person name="Michelmore R.W."/>
        </authorList>
    </citation>
    <scope>NUCLEOTIDE SEQUENCE [LARGE SCALE GENOMIC DNA]</scope>
    <source>
        <strain evidence="2">cv. Salinas</strain>
        <tissue evidence="1">Seedlings</tissue>
    </source>
</reference>
<accession>A0A9R1VDU5</accession>
<evidence type="ECO:0000313" key="2">
    <source>
        <dbReference type="Proteomes" id="UP000235145"/>
    </source>
</evidence>
<name>A0A9R1VDU5_LACSA</name>
<gene>
    <name evidence="1" type="ORF">LSAT_V11C500240250</name>
</gene>
<dbReference type="AlphaFoldDB" id="A0A9R1VDU5"/>
<proteinExistence type="predicted"/>
<keyword evidence="2" id="KW-1185">Reference proteome</keyword>
<dbReference type="EMBL" id="NBSK02000005">
    <property type="protein sequence ID" value="KAJ0202898.1"/>
    <property type="molecule type" value="Genomic_DNA"/>
</dbReference>
<protein>
    <submittedName>
        <fullName evidence="1">Uncharacterized protein</fullName>
    </submittedName>
</protein>
<dbReference type="Proteomes" id="UP000235145">
    <property type="component" value="Unassembled WGS sequence"/>
</dbReference>